<keyword evidence="3" id="KW-1185">Reference proteome</keyword>
<reference evidence="2 3" key="1">
    <citation type="journal article" date="2018" name="Mol. Biol. Evol.">
        <title>Analysis of the draft genome of the red seaweed Gracilariopsis chorda provides insights into genome size evolution in Rhodophyta.</title>
        <authorList>
            <person name="Lee J."/>
            <person name="Yang E.C."/>
            <person name="Graf L."/>
            <person name="Yang J.H."/>
            <person name="Qiu H."/>
            <person name="Zel Zion U."/>
            <person name="Chan C.X."/>
            <person name="Stephens T.G."/>
            <person name="Weber A.P.M."/>
            <person name="Boo G.H."/>
            <person name="Boo S.M."/>
            <person name="Kim K.M."/>
            <person name="Shin Y."/>
            <person name="Jung M."/>
            <person name="Lee S.J."/>
            <person name="Yim H.S."/>
            <person name="Lee J.H."/>
            <person name="Bhattacharya D."/>
            <person name="Yoon H.S."/>
        </authorList>
    </citation>
    <scope>NUCLEOTIDE SEQUENCE [LARGE SCALE GENOMIC DNA]</scope>
    <source>
        <strain evidence="2 3">SKKU-2015</strain>
        <tissue evidence="2">Whole body</tissue>
    </source>
</reference>
<evidence type="ECO:0000313" key="2">
    <source>
        <dbReference type="EMBL" id="PXF44020.1"/>
    </source>
</evidence>
<dbReference type="OrthoDB" id="10535900at2759"/>
<proteinExistence type="predicted"/>
<sequence length="133" mass="14413">MSLAQHLCEQQRSSPSVLQGLATLHPRLRKASVETLHDANADAAMGEVVSGIEDHDNADWHSALEEVNMPPEQQQPAQPQPQPPSAQQQQFTSLLESLKDTPAASLRLVSPNARESLIVRAALIDAMPDSPPK</sequence>
<dbReference type="Proteomes" id="UP000247409">
    <property type="component" value="Unassembled WGS sequence"/>
</dbReference>
<name>A0A2V3ISD9_9FLOR</name>
<protein>
    <submittedName>
        <fullName evidence="2">Uncharacterized protein</fullName>
    </submittedName>
</protein>
<evidence type="ECO:0000256" key="1">
    <source>
        <dbReference type="SAM" id="MobiDB-lite"/>
    </source>
</evidence>
<organism evidence="2 3">
    <name type="scientific">Gracilariopsis chorda</name>
    <dbReference type="NCBI Taxonomy" id="448386"/>
    <lineage>
        <taxon>Eukaryota</taxon>
        <taxon>Rhodophyta</taxon>
        <taxon>Florideophyceae</taxon>
        <taxon>Rhodymeniophycidae</taxon>
        <taxon>Gracilariales</taxon>
        <taxon>Gracilariaceae</taxon>
        <taxon>Gracilariopsis</taxon>
    </lineage>
</organism>
<gene>
    <name evidence="2" type="ORF">BWQ96_06253</name>
</gene>
<feature type="region of interest" description="Disordered" evidence="1">
    <location>
        <begin position="47"/>
        <end position="91"/>
    </location>
</feature>
<dbReference type="AlphaFoldDB" id="A0A2V3ISD9"/>
<dbReference type="EMBL" id="NBIV01000104">
    <property type="protein sequence ID" value="PXF44020.1"/>
    <property type="molecule type" value="Genomic_DNA"/>
</dbReference>
<comment type="caution">
    <text evidence="2">The sequence shown here is derived from an EMBL/GenBank/DDBJ whole genome shotgun (WGS) entry which is preliminary data.</text>
</comment>
<evidence type="ECO:0000313" key="3">
    <source>
        <dbReference type="Proteomes" id="UP000247409"/>
    </source>
</evidence>
<accession>A0A2V3ISD9</accession>
<feature type="compositionally biased region" description="Basic and acidic residues" evidence="1">
    <location>
        <begin position="52"/>
        <end position="64"/>
    </location>
</feature>